<name>A0A327KVM4_9BRAD</name>
<accession>A0A327KVM4</accession>
<dbReference type="SUPFAM" id="SSF53756">
    <property type="entry name" value="UDP-Glycosyltransferase/glycogen phosphorylase"/>
    <property type="match status" value="1"/>
</dbReference>
<dbReference type="InterPro" id="IPR001296">
    <property type="entry name" value="Glyco_trans_1"/>
</dbReference>
<organism evidence="2 3">
    <name type="scientific">Rhodoplanes elegans</name>
    <dbReference type="NCBI Taxonomy" id="29408"/>
    <lineage>
        <taxon>Bacteria</taxon>
        <taxon>Pseudomonadati</taxon>
        <taxon>Pseudomonadota</taxon>
        <taxon>Alphaproteobacteria</taxon>
        <taxon>Hyphomicrobiales</taxon>
        <taxon>Nitrobacteraceae</taxon>
        <taxon>Rhodoplanes</taxon>
    </lineage>
</organism>
<protein>
    <recommendedName>
        <fullName evidence="1">Glycosyl transferase family 1 domain-containing protein</fullName>
    </recommendedName>
</protein>
<dbReference type="RefSeq" id="WP_111355070.1">
    <property type="nucleotide sequence ID" value="NZ_NHSK01000151.1"/>
</dbReference>
<dbReference type="Pfam" id="PF00534">
    <property type="entry name" value="Glycos_transf_1"/>
    <property type="match status" value="1"/>
</dbReference>
<dbReference type="PANTHER" id="PTHR12526">
    <property type="entry name" value="GLYCOSYLTRANSFERASE"/>
    <property type="match status" value="1"/>
</dbReference>
<dbReference type="PANTHER" id="PTHR12526:SF627">
    <property type="entry name" value="D-RHAMNOSYLTRANSFERASE WBPZ"/>
    <property type="match status" value="1"/>
</dbReference>
<dbReference type="Proteomes" id="UP000248863">
    <property type="component" value="Unassembled WGS sequence"/>
</dbReference>
<proteinExistence type="predicted"/>
<dbReference type="EMBL" id="NPEU01000002">
    <property type="protein sequence ID" value="RAI42257.1"/>
    <property type="molecule type" value="Genomic_DNA"/>
</dbReference>
<evidence type="ECO:0000313" key="2">
    <source>
        <dbReference type="EMBL" id="RAI42257.1"/>
    </source>
</evidence>
<dbReference type="GO" id="GO:0016757">
    <property type="term" value="F:glycosyltransferase activity"/>
    <property type="evidence" value="ECO:0007669"/>
    <property type="project" value="InterPro"/>
</dbReference>
<evidence type="ECO:0000259" key="1">
    <source>
        <dbReference type="Pfam" id="PF00534"/>
    </source>
</evidence>
<keyword evidence="3" id="KW-1185">Reference proteome</keyword>
<feature type="domain" description="Glycosyl transferase family 1" evidence="1">
    <location>
        <begin position="192"/>
        <end position="350"/>
    </location>
</feature>
<reference evidence="2 3" key="1">
    <citation type="submission" date="2017-07" db="EMBL/GenBank/DDBJ databases">
        <title>Draft Genome Sequences of Select Purple Nonsulfur Bacteria.</title>
        <authorList>
            <person name="Lasarre B."/>
            <person name="Mckinlay J.B."/>
        </authorList>
    </citation>
    <scope>NUCLEOTIDE SEQUENCE [LARGE SCALE GENOMIC DNA]</scope>
    <source>
        <strain evidence="2 3">DSM 11907</strain>
    </source>
</reference>
<evidence type="ECO:0000313" key="3">
    <source>
        <dbReference type="Proteomes" id="UP000248863"/>
    </source>
</evidence>
<dbReference type="CDD" id="cd03801">
    <property type="entry name" value="GT4_PimA-like"/>
    <property type="match status" value="1"/>
</dbReference>
<dbReference type="Gene3D" id="3.40.50.2000">
    <property type="entry name" value="Glycogen Phosphorylase B"/>
    <property type="match status" value="2"/>
</dbReference>
<dbReference type="AlphaFoldDB" id="A0A327KVM4"/>
<sequence>MKRIRCVHQGYELYGSDRTFISCVTFLRDRYPDWNVEVVLPKEGPLSDVLRNSGFKIIIRDLWVLRKGYGYFRLALRGLLLPIFVYRSLHALKDHDFLYINTCVIVDHMLAACFHRRSVIHVHEIPGRATRWLIRFLIAMPRVKVLFNSHATRNSIQLPKAIPQTVVHNGVEIAALEDRGLPHTGSAGDAPIRLLLIGRINSWKGQDLLIEALALLPEAARKQFRVRIVGDAFEGAPFRNALLAHIASRQLADLVEVLGFQNDPSVSYYWSDVVVVPSRMPEPFGLVAIEAMAHGRPVVAAAHGGLVEIVENERTGFLHQPNDAADLARVLKKVIFRRGSLSDLGEAGRARYASFFTIDAFKASFLEAVASEFQGMSVST</sequence>
<gene>
    <name evidence="2" type="ORF">CH338_00440</name>
</gene>
<comment type="caution">
    <text evidence="2">The sequence shown here is derived from an EMBL/GenBank/DDBJ whole genome shotgun (WGS) entry which is preliminary data.</text>
</comment>
<dbReference type="OrthoDB" id="9781738at2"/>